<keyword evidence="2" id="KW-0732">Signal</keyword>
<dbReference type="Proteomes" id="UP000309038">
    <property type="component" value="Unassembled WGS sequence"/>
</dbReference>
<gene>
    <name evidence="3" type="ORF">EW026_g7156</name>
</gene>
<reference evidence="3 4" key="1">
    <citation type="submission" date="2019-02" db="EMBL/GenBank/DDBJ databases">
        <title>Genome sequencing of the rare red list fungi Phlebia centrifuga.</title>
        <authorList>
            <person name="Buettner E."/>
            <person name="Kellner H."/>
        </authorList>
    </citation>
    <scope>NUCLEOTIDE SEQUENCE [LARGE SCALE GENOMIC DNA]</scope>
    <source>
        <strain evidence="3 4">DSM 108282</strain>
    </source>
</reference>
<dbReference type="CDD" id="cd12087">
    <property type="entry name" value="TM_EGFR-like"/>
    <property type="match status" value="1"/>
</dbReference>
<protein>
    <submittedName>
        <fullName evidence="3">Uncharacterized protein</fullName>
    </submittedName>
</protein>
<keyword evidence="1" id="KW-0812">Transmembrane</keyword>
<proteinExistence type="predicted"/>
<organism evidence="3 4">
    <name type="scientific">Hermanssonia centrifuga</name>
    <dbReference type="NCBI Taxonomy" id="98765"/>
    <lineage>
        <taxon>Eukaryota</taxon>
        <taxon>Fungi</taxon>
        <taxon>Dikarya</taxon>
        <taxon>Basidiomycota</taxon>
        <taxon>Agaricomycotina</taxon>
        <taxon>Agaricomycetes</taxon>
        <taxon>Polyporales</taxon>
        <taxon>Meruliaceae</taxon>
        <taxon>Hermanssonia</taxon>
    </lineage>
</organism>
<evidence type="ECO:0000313" key="3">
    <source>
        <dbReference type="EMBL" id="THG94290.1"/>
    </source>
</evidence>
<name>A0A4S4K9S9_9APHY</name>
<comment type="caution">
    <text evidence="3">The sequence shown here is derived from an EMBL/GenBank/DDBJ whole genome shotgun (WGS) entry which is preliminary data.</text>
</comment>
<keyword evidence="1" id="KW-0472">Membrane</keyword>
<accession>A0A4S4K9S9</accession>
<evidence type="ECO:0000256" key="1">
    <source>
        <dbReference type="SAM" id="Phobius"/>
    </source>
</evidence>
<dbReference type="EMBL" id="SGPJ01000470">
    <property type="protein sequence ID" value="THG94290.1"/>
    <property type="molecule type" value="Genomic_DNA"/>
</dbReference>
<sequence length="258" mass="27321">MLLGSIFLLSLTTSVISDSIVTADWNTDVFLFGTDWNKTMDGPCGVPDYSTTTVGSSAFVSFIGISSKCSFTIIVLMLTLATGNQVAVSGMQNSANVSILVSIDSLVPFTLDLVSSNDQCGTFFTYDLVNGTHLMILTLTNVSTSVAQGGLHMSNITFNLPDANDSGVGQSVGLIPTSSSTQPRRVNVGAIVSGAVVGSVMAVLLAGVVFFLLLRRAKRNIDAKLQPYLAMKDIDEKVGHLDSPPQAYHPSDRKIMST</sequence>
<evidence type="ECO:0000256" key="2">
    <source>
        <dbReference type="SAM" id="SignalP"/>
    </source>
</evidence>
<keyword evidence="1" id="KW-1133">Transmembrane helix</keyword>
<keyword evidence="4" id="KW-1185">Reference proteome</keyword>
<evidence type="ECO:0000313" key="4">
    <source>
        <dbReference type="Proteomes" id="UP000309038"/>
    </source>
</evidence>
<dbReference type="AlphaFoldDB" id="A0A4S4K9S9"/>
<feature type="transmembrane region" description="Helical" evidence="1">
    <location>
        <begin position="188"/>
        <end position="214"/>
    </location>
</feature>
<feature type="chain" id="PRO_5020839458" evidence="2">
    <location>
        <begin position="18"/>
        <end position="258"/>
    </location>
</feature>
<feature type="signal peptide" evidence="2">
    <location>
        <begin position="1"/>
        <end position="17"/>
    </location>
</feature>